<dbReference type="Ensembl" id="ENSUAMT00000010652.1">
    <property type="protein sequence ID" value="ENSUAMP00000009467.1"/>
    <property type="gene ID" value="ENSUAMG00000007842.1"/>
</dbReference>
<dbReference type="AlphaFoldDB" id="A0A452QUX5"/>
<dbReference type="Proteomes" id="UP000291022">
    <property type="component" value="Unassembled WGS sequence"/>
</dbReference>
<protein>
    <submittedName>
        <fullName evidence="2">Uncharacterized protein</fullName>
    </submittedName>
</protein>
<reference evidence="3" key="1">
    <citation type="submission" date="2016-06" db="EMBL/GenBank/DDBJ databases">
        <title>De novo assembly and RNA-Seq shows season-dependent expression and editing in black bear kidneys.</title>
        <authorList>
            <person name="Korstanje R."/>
            <person name="Srivastava A."/>
            <person name="Sarsani V.K."/>
            <person name="Sheehan S.M."/>
            <person name="Seger R.L."/>
            <person name="Barter M.E."/>
            <person name="Lindqvist C."/>
            <person name="Brody L.C."/>
            <person name="Mullikin J.C."/>
        </authorList>
    </citation>
    <scope>NUCLEOTIDE SEQUENCE [LARGE SCALE GENOMIC DNA]</scope>
</reference>
<keyword evidence="1" id="KW-1133">Transmembrane helix</keyword>
<feature type="transmembrane region" description="Helical" evidence="1">
    <location>
        <begin position="12"/>
        <end position="35"/>
    </location>
</feature>
<keyword evidence="1" id="KW-0812">Transmembrane</keyword>
<reference evidence="2" key="2">
    <citation type="submission" date="2025-08" db="UniProtKB">
        <authorList>
            <consortium name="Ensembl"/>
        </authorList>
    </citation>
    <scope>IDENTIFICATION</scope>
</reference>
<organism evidence="2 3">
    <name type="scientific">Ursus americanus</name>
    <name type="common">American black bear</name>
    <name type="synonym">Euarctos americanus</name>
    <dbReference type="NCBI Taxonomy" id="9643"/>
    <lineage>
        <taxon>Eukaryota</taxon>
        <taxon>Metazoa</taxon>
        <taxon>Chordata</taxon>
        <taxon>Craniata</taxon>
        <taxon>Vertebrata</taxon>
        <taxon>Euteleostomi</taxon>
        <taxon>Mammalia</taxon>
        <taxon>Eutheria</taxon>
        <taxon>Laurasiatheria</taxon>
        <taxon>Carnivora</taxon>
        <taxon>Caniformia</taxon>
        <taxon>Ursidae</taxon>
        <taxon>Ursus</taxon>
    </lineage>
</organism>
<evidence type="ECO:0000256" key="1">
    <source>
        <dbReference type="SAM" id="Phobius"/>
    </source>
</evidence>
<name>A0A452QUX5_URSAM</name>
<sequence length="47" mass="5141">DTLQLQLTNTSAYYTYVVLLLKSLVYSAITAICLLRRTALCGNGKSS</sequence>
<evidence type="ECO:0000313" key="3">
    <source>
        <dbReference type="Proteomes" id="UP000291022"/>
    </source>
</evidence>
<evidence type="ECO:0000313" key="2">
    <source>
        <dbReference type="Ensembl" id="ENSUAMP00000009467.1"/>
    </source>
</evidence>
<proteinExistence type="predicted"/>
<dbReference type="GeneTree" id="ENSGT00940000153143"/>
<reference evidence="2" key="3">
    <citation type="submission" date="2025-09" db="UniProtKB">
        <authorList>
            <consortium name="Ensembl"/>
        </authorList>
    </citation>
    <scope>IDENTIFICATION</scope>
</reference>
<keyword evidence="3" id="KW-1185">Reference proteome</keyword>
<accession>A0A452QUX5</accession>
<keyword evidence="1" id="KW-0472">Membrane</keyword>